<sequence length="93" mass="10170">MGPVVVTGLQTHDSGKLMQPGTHVVSRCKSPDTSIGQAEIVGAGKTGFMFHVFGFWFIVLCSWFVVLSAWVLGSWFVVHCSWFVVLSAWVHGS</sequence>
<feature type="transmembrane region" description="Helical" evidence="1">
    <location>
        <begin position="48"/>
        <end position="66"/>
    </location>
</feature>
<comment type="caution">
    <text evidence="2">The sequence shown here is derived from an EMBL/GenBank/DDBJ whole genome shotgun (WGS) entry which is preliminary data.</text>
</comment>
<dbReference type="EMBL" id="LAZR01051680">
    <property type="protein sequence ID" value="KKK84643.1"/>
    <property type="molecule type" value="Genomic_DNA"/>
</dbReference>
<evidence type="ECO:0000313" key="2">
    <source>
        <dbReference type="EMBL" id="KKK84643.1"/>
    </source>
</evidence>
<accession>A0A0F8YT73</accession>
<name>A0A0F8YT73_9ZZZZ</name>
<gene>
    <name evidence="2" type="ORF">LCGC14_2781310</name>
</gene>
<organism evidence="2">
    <name type="scientific">marine sediment metagenome</name>
    <dbReference type="NCBI Taxonomy" id="412755"/>
    <lineage>
        <taxon>unclassified sequences</taxon>
        <taxon>metagenomes</taxon>
        <taxon>ecological metagenomes</taxon>
    </lineage>
</organism>
<keyword evidence="1" id="KW-0472">Membrane</keyword>
<keyword evidence="1" id="KW-0812">Transmembrane</keyword>
<keyword evidence="1" id="KW-1133">Transmembrane helix</keyword>
<dbReference type="AlphaFoldDB" id="A0A0F8YT73"/>
<proteinExistence type="predicted"/>
<evidence type="ECO:0000256" key="1">
    <source>
        <dbReference type="SAM" id="Phobius"/>
    </source>
</evidence>
<reference evidence="2" key="1">
    <citation type="journal article" date="2015" name="Nature">
        <title>Complex archaea that bridge the gap between prokaryotes and eukaryotes.</title>
        <authorList>
            <person name="Spang A."/>
            <person name="Saw J.H."/>
            <person name="Jorgensen S.L."/>
            <person name="Zaremba-Niedzwiedzka K."/>
            <person name="Martijn J."/>
            <person name="Lind A.E."/>
            <person name="van Eijk R."/>
            <person name="Schleper C."/>
            <person name="Guy L."/>
            <person name="Ettema T.J."/>
        </authorList>
    </citation>
    <scope>NUCLEOTIDE SEQUENCE</scope>
</reference>
<protein>
    <submittedName>
        <fullName evidence="2">Uncharacterized protein</fullName>
    </submittedName>
</protein>